<sequence length="743" mass="85539">MIRPFNFAQHAKEASLSFRFERCEDEFVNDFLVLHPQGTVHAKKNGNWLDLSVGDDTIIRFPNDEVVTIDLKPPSEHPEIDTRFDSQLDVIRTADEAPAVENYLYQSQEKAWFKVVFEEISGSGNSDIQKNKSGDSPFDFAAYAQESGNTFDHERVTQQPCDEIELRSSGQVEVLVVGMSGLPEREPLKEGVKIKTGDFTALLNSRSDGSQLDLWANDTNEPTPDATFVFNEEDVAWYRVVIKPILKPVDYRKYAKERGILFERKAATKFPRGLSFRSDGSIASDHEENNTTDGTTVLQHEQQLSITDDDGLKFVFRFFEHSSGTTLEMWRVEDGVPIPSAFYEFNNEDSDWVFISLHKAFPNLVNRTQNSQQVSNEPGLIPFSTAEGHRNQSKEAKNTHRIDRTPNRSPWDVNKYAREHNYTLDFVELKTEESRQLQIFTLLEDGRVAIRLQQKTENLPAEEFWTIVTNRDSEELCSFMLSHNGGIAQFEFWHRTVLKKEFRPADVFVYKDGAWYVIGFQASITGTKTFEDEEYEDKPQAVRWSPRPVTFCTTGPSKFIVHPATLLRLTPEPGSDAIWAEVQYRYNGHVSTFETRHPLPDYIVDAEGQRLDAINICCVGDANSDTFYPVVYTTDARDSSEDNRITGATICPEFVRWLLGDDTRTNYERSGMCPWRDSHKERFYALYYNALYACSRLSDPPFDHAGAVYNAEWWADWMYGKFLPWHHRKFSKKPKDSWKIVRV</sequence>
<keyword evidence="3" id="KW-1185">Reference proteome</keyword>
<dbReference type="EMBL" id="CP037423">
    <property type="protein sequence ID" value="QDV43943.1"/>
    <property type="molecule type" value="Genomic_DNA"/>
</dbReference>
<reference evidence="2 3" key="1">
    <citation type="submission" date="2019-03" db="EMBL/GenBank/DDBJ databases">
        <title>Deep-cultivation of Planctomycetes and their phenomic and genomic characterization uncovers novel biology.</title>
        <authorList>
            <person name="Wiegand S."/>
            <person name="Jogler M."/>
            <person name="Boedeker C."/>
            <person name="Pinto D."/>
            <person name="Vollmers J."/>
            <person name="Rivas-Marin E."/>
            <person name="Kohn T."/>
            <person name="Peeters S.H."/>
            <person name="Heuer A."/>
            <person name="Rast P."/>
            <person name="Oberbeckmann S."/>
            <person name="Bunk B."/>
            <person name="Jeske O."/>
            <person name="Meyerdierks A."/>
            <person name="Storesund J.E."/>
            <person name="Kallscheuer N."/>
            <person name="Luecker S."/>
            <person name="Lage O.M."/>
            <person name="Pohl T."/>
            <person name="Merkel B.J."/>
            <person name="Hornburger P."/>
            <person name="Mueller R.-W."/>
            <person name="Bruemmer F."/>
            <person name="Labrenz M."/>
            <person name="Spormann A.M."/>
            <person name="Op den Camp H."/>
            <person name="Overmann J."/>
            <person name="Amann R."/>
            <person name="Jetten M.S.M."/>
            <person name="Mascher T."/>
            <person name="Medema M.H."/>
            <person name="Devos D.P."/>
            <person name="Kaster A.-K."/>
            <person name="Ovreas L."/>
            <person name="Rohde M."/>
            <person name="Galperin M.Y."/>
            <person name="Jogler C."/>
        </authorList>
    </citation>
    <scope>NUCLEOTIDE SEQUENCE [LARGE SCALE GENOMIC DNA]</scope>
    <source>
        <strain evidence="2 3">Enr13</strain>
    </source>
</reference>
<dbReference type="Proteomes" id="UP000319004">
    <property type="component" value="Chromosome"/>
</dbReference>
<accession>A0A518HSW3</accession>
<evidence type="ECO:0000313" key="2">
    <source>
        <dbReference type="EMBL" id="QDV43943.1"/>
    </source>
</evidence>
<evidence type="ECO:0000256" key="1">
    <source>
        <dbReference type="SAM" id="MobiDB-lite"/>
    </source>
</evidence>
<feature type="compositionally biased region" description="Basic and acidic residues" evidence="1">
    <location>
        <begin position="387"/>
        <end position="406"/>
    </location>
</feature>
<organism evidence="2 3">
    <name type="scientific">Stieleria neptunia</name>
    <dbReference type="NCBI Taxonomy" id="2527979"/>
    <lineage>
        <taxon>Bacteria</taxon>
        <taxon>Pseudomonadati</taxon>
        <taxon>Planctomycetota</taxon>
        <taxon>Planctomycetia</taxon>
        <taxon>Pirellulales</taxon>
        <taxon>Pirellulaceae</taxon>
        <taxon>Stieleria</taxon>
    </lineage>
</organism>
<dbReference type="KEGG" id="snep:Enr13x_38030"/>
<dbReference type="RefSeq" id="WP_145388359.1">
    <property type="nucleotide sequence ID" value="NZ_CP037423.1"/>
</dbReference>
<feature type="region of interest" description="Disordered" evidence="1">
    <location>
        <begin position="383"/>
        <end position="410"/>
    </location>
</feature>
<dbReference type="AlphaFoldDB" id="A0A518HSW3"/>
<name>A0A518HSW3_9BACT</name>
<protein>
    <submittedName>
        <fullName evidence="2">Uncharacterized protein</fullName>
    </submittedName>
</protein>
<evidence type="ECO:0000313" key="3">
    <source>
        <dbReference type="Proteomes" id="UP000319004"/>
    </source>
</evidence>
<gene>
    <name evidence="2" type="ORF">Enr13x_38030</name>
</gene>
<proteinExistence type="predicted"/>